<dbReference type="Gene3D" id="1.20.1290.10">
    <property type="entry name" value="AhpD-like"/>
    <property type="match status" value="1"/>
</dbReference>
<dbReference type="PANTHER" id="PTHR33570:SF2">
    <property type="entry name" value="CARBOXYMUCONOLACTONE DECARBOXYLASE-LIKE DOMAIN-CONTAINING PROTEIN"/>
    <property type="match status" value="1"/>
</dbReference>
<name>A0A4R5WWQ4_9MYCO</name>
<comment type="caution">
    <text evidence="1">The sequence shown here is derived from an EMBL/GenBank/DDBJ whole genome shotgun (WGS) entry which is preliminary data.</text>
</comment>
<accession>A0A4R5WWQ4</accession>
<gene>
    <name evidence="1" type="ORF">QXL92_16270</name>
</gene>
<dbReference type="RefSeq" id="WP_133450488.1">
    <property type="nucleotide sequence ID" value="NZ_JAUFSA010000001.1"/>
</dbReference>
<dbReference type="AlphaFoldDB" id="A0A4R5WWQ4"/>
<dbReference type="Proteomes" id="UP001229081">
    <property type="component" value="Unassembled WGS sequence"/>
</dbReference>
<dbReference type="PANTHER" id="PTHR33570">
    <property type="entry name" value="4-CARBOXYMUCONOLACTONE DECARBOXYLASE FAMILY PROTEIN"/>
    <property type="match status" value="1"/>
</dbReference>
<sequence>MSEWTSREERRAAARAEYERVMTTASPDPAGAYLEAGVIGYVFGEMWRRGVLTPRDRRWITLTCVGAAGAITPIETHVYAALKSGDISYPEFDEFVLHFGTQAGWPKASVMQVYGMMSAYKIAQESGAQPEAPDFELWSEPVDDSVRRERGLSAYQQIHGVAPPPAMTAFQGRARLDYLYGEIWSRTKYLTRRDRRIISICGAASTAIDEEVAELLRAALTLGDMTRTELEELVVHFAVYLGWNLARRLDDLLVEVAGGVDDA</sequence>
<evidence type="ECO:0000313" key="1">
    <source>
        <dbReference type="EMBL" id="MDP7736298.1"/>
    </source>
</evidence>
<protein>
    <submittedName>
        <fullName evidence="1">Uncharacterized protein</fullName>
    </submittedName>
</protein>
<organism evidence="1 2">
    <name type="scientific">Mycobacterium paragordonae</name>
    <dbReference type="NCBI Taxonomy" id="1389713"/>
    <lineage>
        <taxon>Bacteria</taxon>
        <taxon>Bacillati</taxon>
        <taxon>Actinomycetota</taxon>
        <taxon>Actinomycetes</taxon>
        <taxon>Mycobacteriales</taxon>
        <taxon>Mycobacteriaceae</taxon>
        <taxon>Mycobacterium</taxon>
    </lineage>
</organism>
<dbReference type="EMBL" id="JAUFSA010000001">
    <property type="protein sequence ID" value="MDP7736298.1"/>
    <property type="molecule type" value="Genomic_DNA"/>
</dbReference>
<proteinExistence type="predicted"/>
<evidence type="ECO:0000313" key="2">
    <source>
        <dbReference type="Proteomes" id="UP001229081"/>
    </source>
</evidence>
<dbReference type="SUPFAM" id="SSF69118">
    <property type="entry name" value="AhpD-like"/>
    <property type="match status" value="2"/>
</dbReference>
<reference evidence="1" key="1">
    <citation type="submission" date="2023-06" db="EMBL/GenBank/DDBJ databases">
        <title>Identification of two novel mycobacterium reveal diversities and complexities of Mycobacterium gordonae clade.</title>
        <authorList>
            <person name="Matsumoto Y."/>
            <person name="Nakamura S."/>
            <person name="Motooka D."/>
            <person name="Fukushima K."/>
        </authorList>
    </citation>
    <scope>NUCLEOTIDE SEQUENCE</scope>
    <source>
        <strain evidence="1">TY812</strain>
    </source>
</reference>
<dbReference type="InterPro" id="IPR029032">
    <property type="entry name" value="AhpD-like"/>
</dbReference>
<dbReference type="InterPro" id="IPR052512">
    <property type="entry name" value="4CMD/NDH-1_regulator"/>
</dbReference>